<comment type="caution">
    <text evidence="5">The sequence shown here is derived from an EMBL/GenBank/DDBJ whole genome shotgun (WGS) entry which is preliminary data.</text>
</comment>
<evidence type="ECO:0000256" key="4">
    <source>
        <dbReference type="SAM" id="MobiDB-lite"/>
    </source>
</evidence>
<dbReference type="InterPro" id="IPR026236">
    <property type="entry name" value="Int2_metazoa"/>
</dbReference>
<dbReference type="InterPro" id="IPR029321">
    <property type="entry name" value="INTS2"/>
</dbReference>
<accession>A0A9X6RKN0</accession>
<dbReference type="OrthoDB" id="70899at2759"/>
<evidence type="ECO:0000256" key="3">
    <source>
        <dbReference type="ARBA" id="ARBA00023242"/>
    </source>
</evidence>
<dbReference type="PANTHER" id="PTHR28608">
    <property type="entry name" value="INTEGRATOR COMPLEX SUBUNIT 2"/>
    <property type="match status" value="1"/>
</dbReference>
<dbReference type="Proteomes" id="UP000192578">
    <property type="component" value="Unassembled WGS sequence"/>
</dbReference>
<protein>
    <submittedName>
        <fullName evidence="5">Integrator complex subunit 2</fullName>
    </submittedName>
</protein>
<organism evidence="5 6">
    <name type="scientific">Hypsibius exemplaris</name>
    <name type="common">Freshwater tardigrade</name>
    <dbReference type="NCBI Taxonomy" id="2072580"/>
    <lineage>
        <taxon>Eukaryota</taxon>
        <taxon>Metazoa</taxon>
        <taxon>Ecdysozoa</taxon>
        <taxon>Tardigrada</taxon>
        <taxon>Eutardigrada</taxon>
        <taxon>Parachela</taxon>
        <taxon>Hypsibioidea</taxon>
        <taxon>Hypsibiidae</taxon>
        <taxon>Hypsibius</taxon>
    </lineage>
</organism>
<reference evidence="6" key="1">
    <citation type="submission" date="2017-01" db="EMBL/GenBank/DDBJ databases">
        <title>Comparative genomics of anhydrobiosis in the tardigrade Hypsibius dujardini.</title>
        <authorList>
            <person name="Yoshida Y."/>
            <person name="Koutsovoulos G."/>
            <person name="Laetsch D."/>
            <person name="Stevens L."/>
            <person name="Kumar S."/>
            <person name="Horikawa D."/>
            <person name="Ishino K."/>
            <person name="Komine S."/>
            <person name="Tomita M."/>
            <person name="Blaxter M."/>
            <person name="Arakawa K."/>
        </authorList>
    </citation>
    <scope>NUCLEOTIDE SEQUENCE [LARGE SCALE GENOMIC DNA]</scope>
    <source>
        <strain evidence="6">Z151</strain>
    </source>
</reference>
<dbReference type="PANTHER" id="PTHR28608:SF1">
    <property type="entry name" value="INTEGRATOR COMPLEX SUBUNIT 2"/>
    <property type="match status" value="1"/>
</dbReference>
<dbReference type="Pfam" id="PF14750">
    <property type="entry name" value="INTS2"/>
    <property type="match status" value="1"/>
</dbReference>
<feature type="compositionally biased region" description="Basic and acidic residues" evidence="4">
    <location>
        <begin position="1"/>
        <end position="12"/>
    </location>
</feature>
<comment type="subcellular location">
    <subcellularLocation>
        <location evidence="1">Nucleus</location>
    </subcellularLocation>
</comment>
<dbReference type="GO" id="GO:0032039">
    <property type="term" value="C:integrator complex"/>
    <property type="evidence" value="ECO:0007669"/>
    <property type="project" value="InterPro"/>
</dbReference>
<comment type="similarity">
    <text evidence="2">Belongs to the Integrator subunit 2 family.</text>
</comment>
<dbReference type="GO" id="GO:0034472">
    <property type="term" value="P:snRNA 3'-end processing"/>
    <property type="evidence" value="ECO:0007669"/>
    <property type="project" value="TreeGrafter"/>
</dbReference>
<gene>
    <name evidence="5" type="ORF">BV898_15877</name>
</gene>
<dbReference type="PRINTS" id="PR02105">
    <property type="entry name" value="INTSUBUNIT2"/>
</dbReference>
<evidence type="ECO:0000313" key="5">
    <source>
        <dbReference type="EMBL" id="OWA51393.1"/>
    </source>
</evidence>
<keyword evidence="6" id="KW-1185">Reference proteome</keyword>
<name>A0A9X6RKN0_HYPEX</name>
<evidence type="ECO:0000313" key="6">
    <source>
        <dbReference type="Proteomes" id="UP000192578"/>
    </source>
</evidence>
<evidence type="ECO:0000256" key="1">
    <source>
        <dbReference type="ARBA" id="ARBA00004123"/>
    </source>
</evidence>
<dbReference type="EMBL" id="MTYJ01000225">
    <property type="protein sequence ID" value="OWA51393.1"/>
    <property type="molecule type" value="Genomic_DNA"/>
</dbReference>
<keyword evidence="3" id="KW-0539">Nucleus</keyword>
<feature type="region of interest" description="Disordered" evidence="4">
    <location>
        <begin position="1"/>
        <end position="26"/>
    </location>
</feature>
<proteinExistence type="inferred from homology"/>
<evidence type="ECO:0000256" key="2">
    <source>
        <dbReference type="ARBA" id="ARBA00006705"/>
    </source>
</evidence>
<sequence length="1118" mass="125879">MPPVDIFHDPFLRQKPPGLDGEGSFKPGSSVSVRELRLLRAQLQDFDLSEIQQDALCDFNVRKKLGQDASQALDPPGGRSSLLPDTDNLRNTAALFNNASLDKKIRLILSDLIRVQHLSTIAPPFAKASKWEWRSYPSEIFSSSTCVNFVAEIVAFLAEGLEDILPFNTICHTVLRMPHGLWLLGKLLLAHPERVSDVCAYLMRHCSGDDIDDAASLFYGKVLLYISHILPLSALHIRHLAISQQKFFVLTLSVALQWQKRQSTRTDLDREIVDLLTQLVASPMEDFRKWSNDNVRRAGNSGLAPFEECRLQLLIRAYKLLPATTLELCDSEIVSVMQVMRLYIHLKESAELVLTTEEYRVLSKLAICRPTCLSALSNQFIVLQLCCFTLLPDLLVDRTVEVEFVEWIKQILQVDVKKLDEMVPDGGTHLEVLLLITSHLRASHYKLIAEMLSDCLSFKVAVKSNSTVRMKNLLNNEVFRDDALLRHTLRIPPTQNLNAALVSALPVNCIYSLLQNKTTFASCDSLIKDWILAQMRKCTVPVHPVMVQVLALYIERTLPFAKKIPDGTDEYVSLQKPFRPSEICSILYDIPEPTKLEMRRLRTVDLFSQRATSGAATREGTVHVSKILMAFYVLAYNNHYMNHLKAYMVAPFLQLQPYGMDLLNKIPFKFYLAVTIRNQELYDPLGDVLGRLMLEVLPQMRTVYDDMQSRFYEEDELGGSEAHTTTLPTLVAPSASQPISRYLDLLSRCPVDRLCASMDDFIDLLPRLCSETLPAATEDAFEKVWSRLVAVDSNTMFFASTCAFLLLKDKTGMTVTTEDLCFEPLHILRSDQTLFQRGFLTRIILRIFTAHLTASKLYFSNQLEIVQQELLLKRSGDSLDPTRDAQKATMFILQESLAVQILIENCTMPWRSKADFGLPSELTESQSAICTFIHRLILANPTLAKLVIFQGFPLAAVPCIVKGVESLHICFDYLHEAMDLPSVPKKLFILELCSCLCIRFRIPRTLVVARLAVDVIGTMVIAYPQAVRHEIISVGARCLARIGNVFPPLRDDCLAILEQMRAMDRSGSKANRQWRHSARNLIGGVASVGRSSSTGVEALIECAAKCVTGQPVLTIQND</sequence>
<dbReference type="AlphaFoldDB" id="A0A9X6RKN0"/>